<feature type="domain" description="Myb/SANT-like" evidence="2">
    <location>
        <begin position="22"/>
        <end position="118"/>
    </location>
</feature>
<gene>
    <name evidence="3" type="ORF">SHERM_14839</name>
</gene>
<protein>
    <recommendedName>
        <fullName evidence="2">Myb/SANT-like domain-containing protein</fullName>
    </recommendedName>
</protein>
<evidence type="ECO:0000313" key="3">
    <source>
        <dbReference type="EMBL" id="CAA0814552.1"/>
    </source>
</evidence>
<dbReference type="PANTHER" id="PTHR46250">
    <property type="entry name" value="MYB/SANT-LIKE DNA-BINDING DOMAIN PROTEIN-RELATED"/>
    <property type="match status" value="1"/>
</dbReference>
<dbReference type="AlphaFoldDB" id="A0A9N7MT85"/>
<dbReference type="OrthoDB" id="913683at2759"/>
<feature type="compositionally biased region" description="Polar residues" evidence="1">
    <location>
        <begin position="145"/>
        <end position="161"/>
    </location>
</feature>
<reference evidence="3" key="1">
    <citation type="submission" date="2019-12" db="EMBL/GenBank/DDBJ databases">
        <authorList>
            <person name="Scholes J."/>
        </authorList>
    </citation>
    <scope>NUCLEOTIDE SEQUENCE</scope>
</reference>
<evidence type="ECO:0000259" key="2">
    <source>
        <dbReference type="Pfam" id="PF12776"/>
    </source>
</evidence>
<dbReference type="InterPro" id="IPR024752">
    <property type="entry name" value="Myb/SANT-like_dom"/>
</dbReference>
<organism evidence="3 4">
    <name type="scientific">Striga hermonthica</name>
    <name type="common">Purple witchweed</name>
    <name type="synonym">Buchnera hermonthica</name>
    <dbReference type="NCBI Taxonomy" id="68872"/>
    <lineage>
        <taxon>Eukaryota</taxon>
        <taxon>Viridiplantae</taxon>
        <taxon>Streptophyta</taxon>
        <taxon>Embryophyta</taxon>
        <taxon>Tracheophyta</taxon>
        <taxon>Spermatophyta</taxon>
        <taxon>Magnoliopsida</taxon>
        <taxon>eudicotyledons</taxon>
        <taxon>Gunneridae</taxon>
        <taxon>Pentapetalae</taxon>
        <taxon>asterids</taxon>
        <taxon>lamiids</taxon>
        <taxon>Lamiales</taxon>
        <taxon>Orobanchaceae</taxon>
        <taxon>Buchnereae</taxon>
        <taxon>Striga</taxon>
    </lineage>
</organism>
<feature type="compositionally biased region" description="Basic residues" evidence="1">
    <location>
        <begin position="10"/>
        <end position="20"/>
    </location>
</feature>
<keyword evidence="4" id="KW-1185">Reference proteome</keyword>
<feature type="region of interest" description="Disordered" evidence="1">
    <location>
        <begin position="137"/>
        <end position="172"/>
    </location>
</feature>
<name>A0A9N7MT85_STRHE</name>
<dbReference type="Pfam" id="PF12776">
    <property type="entry name" value="Myb_DNA-bind_3"/>
    <property type="match status" value="1"/>
</dbReference>
<evidence type="ECO:0000256" key="1">
    <source>
        <dbReference type="SAM" id="MobiDB-lite"/>
    </source>
</evidence>
<evidence type="ECO:0000313" key="4">
    <source>
        <dbReference type="Proteomes" id="UP001153555"/>
    </source>
</evidence>
<sequence>MERSYENNRNTRRRRADKGRRSWTKHEEEVLIVALKEVVANGWKSENGFKTGFLQVLEQDLARKLPGTDLKGTPHINSKIHVWKKDYSSLVSMLSRTGIGWNDTTKMIDADDEAWASYVKEAGGVLPDEVEVVADLGGDDPDWMTSESESQAQGSTSTAKSKGTKRKSTQANEDMTSVFRDFCTETGVRLREIAQKIGYEYDVSAARKEVYCEVGKIMGLNMQEKLLVCKLLVRNTEDLELFFSLPNDAKAEFARMKLAGNI</sequence>
<proteinExistence type="predicted"/>
<dbReference type="PANTHER" id="PTHR46250:SF15">
    <property type="entry name" value="OS01G0523800 PROTEIN"/>
    <property type="match status" value="1"/>
</dbReference>
<dbReference type="EMBL" id="CACSLK010012206">
    <property type="protein sequence ID" value="CAA0814552.1"/>
    <property type="molecule type" value="Genomic_DNA"/>
</dbReference>
<comment type="caution">
    <text evidence="3">The sequence shown here is derived from an EMBL/GenBank/DDBJ whole genome shotgun (WGS) entry which is preliminary data.</text>
</comment>
<accession>A0A9N7MT85</accession>
<dbReference type="Proteomes" id="UP001153555">
    <property type="component" value="Unassembled WGS sequence"/>
</dbReference>
<feature type="region of interest" description="Disordered" evidence="1">
    <location>
        <begin position="1"/>
        <end position="20"/>
    </location>
</feature>